<dbReference type="InterPro" id="IPR002913">
    <property type="entry name" value="START_lipid-bd_dom"/>
</dbReference>
<feature type="coiled-coil region" evidence="1">
    <location>
        <begin position="69"/>
        <end position="100"/>
    </location>
</feature>
<dbReference type="EMBL" id="BRXY01000348">
    <property type="protein sequence ID" value="GMH88914.1"/>
    <property type="molecule type" value="Genomic_DNA"/>
</dbReference>
<dbReference type="PROSITE" id="PS50848">
    <property type="entry name" value="START"/>
    <property type="match status" value="1"/>
</dbReference>
<feature type="transmembrane region" description="Helical" evidence="3">
    <location>
        <begin position="1487"/>
        <end position="1509"/>
    </location>
</feature>
<proteinExistence type="predicted"/>
<organism evidence="5 6">
    <name type="scientific">Triparma strigata</name>
    <dbReference type="NCBI Taxonomy" id="1606541"/>
    <lineage>
        <taxon>Eukaryota</taxon>
        <taxon>Sar</taxon>
        <taxon>Stramenopiles</taxon>
        <taxon>Ochrophyta</taxon>
        <taxon>Bolidophyceae</taxon>
        <taxon>Parmales</taxon>
        <taxon>Triparmaceae</taxon>
        <taxon>Triparma</taxon>
    </lineage>
</organism>
<accession>A0A9W7BKW2</accession>
<dbReference type="GO" id="GO:0005737">
    <property type="term" value="C:cytoplasm"/>
    <property type="evidence" value="ECO:0007669"/>
    <property type="project" value="UniProtKB-ARBA"/>
</dbReference>
<gene>
    <name evidence="5" type="ORF">TrST_g3673</name>
</gene>
<dbReference type="GO" id="GO:0008289">
    <property type="term" value="F:lipid binding"/>
    <property type="evidence" value="ECO:0007669"/>
    <property type="project" value="InterPro"/>
</dbReference>
<name>A0A9W7BKW2_9STRA</name>
<evidence type="ECO:0000256" key="1">
    <source>
        <dbReference type="SAM" id="Coils"/>
    </source>
</evidence>
<dbReference type="PANTHER" id="PTHR19308:SF14">
    <property type="entry name" value="START DOMAIN-CONTAINING PROTEIN"/>
    <property type="match status" value="1"/>
</dbReference>
<evidence type="ECO:0000256" key="2">
    <source>
        <dbReference type="SAM" id="MobiDB-lite"/>
    </source>
</evidence>
<feature type="transmembrane region" description="Helical" evidence="3">
    <location>
        <begin position="1776"/>
        <end position="1792"/>
    </location>
</feature>
<keyword evidence="3" id="KW-0472">Membrane</keyword>
<keyword evidence="3" id="KW-1133">Transmembrane helix</keyword>
<feature type="transmembrane region" description="Helical" evidence="3">
    <location>
        <begin position="1736"/>
        <end position="1756"/>
    </location>
</feature>
<dbReference type="Proteomes" id="UP001165085">
    <property type="component" value="Unassembled WGS sequence"/>
</dbReference>
<dbReference type="Pfam" id="PF01852">
    <property type="entry name" value="START"/>
    <property type="match status" value="1"/>
</dbReference>
<comment type="caution">
    <text evidence="5">The sequence shown here is derived from an EMBL/GenBank/DDBJ whole genome shotgun (WGS) entry which is preliminary data.</text>
</comment>
<feature type="transmembrane region" description="Helical" evidence="3">
    <location>
        <begin position="1590"/>
        <end position="1614"/>
    </location>
</feature>
<reference evidence="6" key="1">
    <citation type="journal article" date="2023" name="Commun. Biol.">
        <title>Genome analysis of Parmales, the sister group of diatoms, reveals the evolutionary specialization of diatoms from phago-mixotrophs to photoautotrophs.</title>
        <authorList>
            <person name="Ban H."/>
            <person name="Sato S."/>
            <person name="Yoshikawa S."/>
            <person name="Yamada K."/>
            <person name="Nakamura Y."/>
            <person name="Ichinomiya M."/>
            <person name="Sato N."/>
            <person name="Blanc-Mathieu R."/>
            <person name="Endo H."/>
            <person name="Kuwata A."/>
            <person name="Ogata H."/>
        </authorList>
    </citation>
    <scope>NUCLEOTIDE SEQUENCE [LARGE SCALE GENOMIC DNA]</scope>
    <source>
        <strain evidence="6">NIES 3701</strain>
    </source>
</reference>
<dbReference type="OrthoDB" id="202129at2759"/>
<evidence type="ECO:0000259" key="4">
    <source>
        <dbReference type="PROSITE" id="PS50848"/>
    </source>
</evidence>
<dbReference type="Gene3D" id="3.30.530.20">
    <property type="match status" value="2"/>
</dbReference>
<feature type="transmembrane region" description="Helical" evidence="3">
    <location>
        <begin position="1694"/>
        <end position="1715"/>
    </location>
</feature>
<dbReference type="SUPFAM" id="SSF55961">
    <property type="entry name" value="Bet v1-like"/>
    <property type="match status" value="2"/>
</dbReference>
<protein>
    <recommendedName>
        <fullName evidence="4">START domain-containing protein</fullName>
    </recommendedName>
</protein>
<feature type="domain" description="START" evidence="4">
    <location>
        <begin position="924"/>
        <end position="1055"/>
    </location>
</feature>
<dbReference type="InterPro" id="IPR051213">
    <property type="entry name" value="START_lipid_transfer"/>
</dbReference>
<keyword evidence="1" id="KW-0175">Coiled coil</keyword>
<feature type="region of interest" description="Disordered" evidence="2">
    <location>
        <begin position="1874"/>
        <end position="1896"/>
    </location>
</feature>
<evidence type="ECO:0000313" key="6">
    <source>
        <dbReference type="Proteomes" id="UP001165085"/>
    </source>
</evidence>
<sequence length="1939" mass="219215">MSDDTEPSTKSLQEELDKALALLVEERRAKALLKAEKDEALDKLRATTSSATLQLEEAVASLETNAEAVARLHIEKEEAVAQLDAERNAKDEAVRKLNQTSPEASSRSFVVPLLVTDPNVIKASDDILTKNHVTNNVTFSAKIHEEPDALLNSLFGNQTSTAAKTKKMYQEVVKEESASAIVTYWGFMLDQVTTCSIVLRLVKSQKAQDTNAIRIEVASVESEEDLDDIALPDPYPTATKSFRLLLRKGTIILKALPFGQTLFTFTAQASLDDTVNKKIISTKSGISRNFSGLRKRKTTKKSFILRATGLNFASGTDLAQIGFGVIKAEELFHKIAALYYDRFKKEAIIDERMKEHFKSNIHNAPALTLAEEALIKKSIDLAKELTGAKRIAGTVNEPVEKFFHSDGVSVGFGKSVARIDLDVKSFFTKELLLDTYAERAETLNAKIYEVWKDLDGTRGLQLTRSVALPGGFQDRLFKTWLTWQRRVDADGRVTFIIAICPFENYQGKTYNEVPGTENMQEATCTGVHIIKELTESTCEWTRVLQVDLKIPLPSNMLEFIARQHVGVSTFVQEKFRRNGKTVDRERVAALAGAMIGRRGVPLIEDQVGVFERCTTFLGDGEQGWKALKSPCPDVEMKLKYFPPKKGERTIGTGKATALIDTSAEEAAAWAFEFCSNDRMRISREEGHPARLELREKRRINESTMASVKRFPFLIDNREFVFRQIWKSEEGGKVWVAFESVDEKVDYGVSLRAARAFTQGCYYFENLADQYGAHQCKAQLVQHFDIKGNIPAWVVNSKVPTVLNVLQEACDEFRQDETIDGASVKELHTTLTSWQGEAFSEEDDALLQRVRDKFEESLKEETRLEHRRSSLLRNLLDRRKHAGWKQLKSPDVYVKMEAIYEEKTSAGIGRATTTVDATILDCTAWELTRMTRQRVKEHRKVGGLERKVVKLTDHSHIYYYTRDFGIKAFAPREWLTKCVWKMLDENTMIVGLEDITDDNFPPGAGKNYVRGSSGAFWKYEQLPEIEGVPQTSVTFVTQIDLKGFIPKAVANSKLTRFLLAVSRMRKNFDRSLDIDAGQRAGFVQSIMREDLMSSDFGGSALEQFEDLFEDKPHSERPTTPFGMADSMVYASRLAGHAWGRTSVNISAGLEDVVAFIWDFSSRANMEISRDIERTFEEGEDRGFRRLVTRRHELSSKHGAHHRDRTFVSEMSLTRVDTDTIIIRFSPVGGEKKNVRRSTVKARGSIAKRNTGTVDAKETVAIRLRRIDARRICLDYACDLAVGSSVSRRASQAFVEQRLAEIAETSIYFQRLLPLSDYKLVDGKALGHDLLYRVGLSKNKRIARLKDAFIKCRALRELSDAHPYVLAMMIPIVRGNLSFSRTVRTKLICLSEAEAIQIGKNLILCLKSKKLISAGVDQWRVQNRAVKELMEEHEWFQPMAVVLGRGIIKAAAWGLMWRVVVGAVLSMSDLITDILVLKEYWEGGEATLLFRNLTLASLLASIVLQLFVVFIQNRKKSASKILIEIGIVLVGMKSPWDAYKVASGAEREKDAEFDPMMEMNMSKAIELFAESIPGIMIQLSSILKLVNSGNTVSFVAVTSLAMSTFTTGFVSATISYDMDTNPSNRANKPSFYGYVSDSKRKRSTLFLTMSILASTQALLKSLLVVTLGSIATFYTWSYLLADMTLYLSIKALRRDFTYWVPVYGILGFIFSFTVRIIGKLVSDFAATIHLRHPFEVGGLYFSMNAVSPLVGMVLLLTLMEEGTFNVTTTKLLKDVTTILGSTLLLMATLFFLLIKREYRHTFYDWRTAVRYQTDHFIRGEEEQKSVAIQNHKSYTEPIKDKVEKWITSGWHRWEQEKPEWFNDRFKDSVPEYMKPKRRKRGDIATTSEPQEPPRRRSILEIAIPAKNNKIKPADKRSGKDDVGRIDIEEFKRELSRRGSFF</sequence>
<evidence type="ECO:0000313" key="5">
    <source>
        <dbReference type="EMBL" id="GMH88914.1"/>
    </source>
</evidence>
<keyword evidence="3" id="KW-0812">Transmembrane</keyword>
<evidence type="ECO:0000256" key="3">
    <source>
        <dbReference type="SAM" id="Phobius"/>
    </source>
</evidence>
<dbReference type="PANTHER" id="PTHR19308">
    <property type="entry name" value="PHOSPHATIDYLCHOLINE TRANSFER PROTEIN"/>
    <property type="match status" value="1"/>
</dbReference>
<keyword evidence="6" id="KW-1185">Reference proteome</keyword>
<feature type="transmembrane region" description="Helical" evidence="3">
    <location>
        <begin position="1453"/>
        <end position="1475"/>
    </location>
</feature>
<feature type="transmembrane region" description="Helical" evidence="3">
    <location>
        <begin position="1643"/>
        <end position="1674"/>
    </location>
</feature>
<dbReference type="InterPro" id="IPR023393">
    <property type="entry name" value="START-like_dom_sf"/>
</dbReference>
<feature type="coiled-coil region" evidence="1">
    <location>
        <begin position="9"/>
        <end position="43"/>
    </location>
</feature>